<evidence type="ECO:0000256" key="3">
    <source>
        <dbReference type="ARBA" id="ARBA00022692"/>
    </source>
</evidence>
<feature type="domain" description="Cache" evidence="6">
    <location>
        <begin position="104"/>
        <end position="217"/>
    </location>
</feature>
<evidence type="ECO:0000256" key="4">
    <source>
        <dbReference type="ARBA" id="ARBA00022989"/>
    </source>
</evidence>
<keyword evidence="2" id="KW-1003">Cell membrane</keyword>
<evidence type="ECO:0000256" key="1">
    <source>
        <dbReference type="ARBA" id="ARBA00004651"/>
    </source>
</evidence>
<evidence type="ECO:0000259" key="6">
    <source>
        <dbReference type="Pfam" id="PF02743"/>
    </source>
</evidence>
<dbReference type="OrthoDB" id="8687362at2"/>
<dbReference type="InterPro" id="IPR033479">
    <property type="entry name" value="dCache_1"/>
</dbReference>
<protein>
    <recommendedName>
        <fullName evidence="6">Cache domain-containing protein</fullName>
    </recommendedName>
</protein>
<sequence length="249" mass="26805">MSDTQAKTARSDAERIGSEVRALLAPVHAGLEALRDEILEAFRRADAEGRAVLESDLVDLPGFFAAHGLMEEVAVGVGFVGAPGAVNGQDRYILWWQRRGDGFARLRLNFEPDSVDVYDYHEMDWYKVAAESSRPVLYGPYVDYSGSGHYVFTGAVPVRSDRFIGIAGADLSVTEMERRLTGLLRTVGLDALVVTGERRVLAANTPRWVVGSKLRVAPAPDGTGGTAGFLAVVPVGLDSDWSVAVAAPE</sequence>
<proteinExistence type="predicted"/>
<comment type="subcellular location">
    <subcellularLocation>
        <location evidence="1">Cell membrane</location>
        <topology evidence="1">Multi-pass membrane protein</topology>
    </subcellularLocation>
</comment>
<reference evidence="7 8" key="1">
    <citation type="submission" date="2019-06" db="EMBL/GenBank/DDBJ databases">
        <title>Sequencing the genomes of 1000 actinobacteria strains.</title>
        <authorList>
            <person name="Klenk H.-P."/>
        </authorList>
    </citation>
    <scope>NUCLEOTIDE SEQUENCE [LARGE SCALE GENOMIC DNA]</scope>
    <source>
        <strain evidence="7 8">DSM 21776</strain>
    </source>
</reference>
<dbReference type="RefSeq" id="WP_141823087.1">
    <property type="nucleotide sequence ID" value="NZ_BAAAQC010000004.1"/>
</dbReference>
<evidence type="ECO:0000256" key="5">
    <source>
        <dbReference type="ARBA" id="ARBA00023136"/>
    </source>
</evidence>
<keyword evidence="5" id="KW-0472">Membrane</keyword>
<organism evidence="7 8">
    <name type="scientific">Humibacillus xanthopallidus</name>
    <dbReference type="NCBI Taxonomy" id="412689"/>
    <lineage>
        <taxon>Bacteria</taxon>
        <taxon>Bacillati</taxon>
        <taxon>Actinomycetota</taxon>
        <taxon>Actinomycetes</taxon>
        <taxon>Micrococcales</taxon>
        <taxon>Intrasporangiaceae</taxon>
        <taxon>Humibacillus</taxon>
    </lineage>
</organism>
<dbReference type="EMBL" id="VFQF01000002">
    <property type="protein sequence ID" value="TQN46261.1"/>
    <property type="molecule type" value="Genomic_DNA"/>
</dbReference>
<accession>A0A543PQB7</accession>
<keyword evidence="3" id="KW-0812">Transmembrane</keyword>
<comment type="caution">
    <text evidence="7">The sequence shown here is derived from an EMBL/GenBank/DDBJ whole genome shotgun (WGS) entry which is preliminary data.</text>
</comment>
<dbReference type="Gene3D" id="3.30.450.20">
    <property type="entry name" value="PAS domain"/>
    <property type="match status" value="1"/>
</dbReference>
<evidence type="ECO:0000313" key="7">
    <source>
        <dbReference type="EMBL" id="TQN46261.1"/>
    </source>
</evidence>
<dbReference type="Proteomes" id="UP000320085">
    <property type="component" value="Unassembled WGS sequence"/>
</dbReference>
<evidence type="ECO:0000256" key="2">
    <source>
        <dbReference type="ARBA" id="ARBA00022475"/>
    </source>
</evidence>
<dbReference type="Pfam" id="PF02743">
    <property type="entry name" value="dCache_1"/>
    <property type="match status" value="1"/>
</dbReference>
<dbReference type="GO" id="GO:0005886">
    <property type="term" value="C:plasma membrane"/>
    <property type="evidence" value="ECO:0007669"/>
    <property type="project" value="UniProtKB-SubCell"/>
</dbReference>
<keyword evidence="4" id="KW-1133">Transmembrane helix</keyword>
<name>A0A543PQB7_9MICO</name>
<dbReference type="AlphaFoldDB" id="A0A543PQB7"/>
<gene>
    <name evidence="7" type="ORF">FHX52_2967</name>
</gene>
<dbReference type="CDD" id="cd12913">
    <property type="entry name" value="PDC1_MCP_like"/>
    <property type="match status" value="1"/>
</dbReference>
<evidence type="ECO:0000313" key="8">
    <source>
        <dbReference type="Proteomes" id="UP000320085"/>
    </source>
</evidence>